<evidence type="ECO:0000256" key="10">
    <source>
        <dbReference type="SAM" id="MobiDB-lite"/>
    </source>
</evidence>
<gene>
    <name evidence="13" type="ORF">SAMN04488509_11731</name>
</gene>
<evidence type="ECO:0000256" key="8">
    <source>
        <dbReference type="ARBA" id="ARBA00023157"/>
    </source>
</evidence>
<evidence type="ECO:0000256" key="3">
    <source>
        <dbReference type="ARBA" id="ARBA00022692"/>
    </source>
</evidence>
<evidence type="ECO:0000259" key="12">
    <source>
        <dbReference type="SMART" id="SM00756"/>
    </source>
</evidence>
<dbReference type="PANTHER" id="PTHR34573:SF1">
    <property type="entry name" value="VITAMIN K EPOXIDE REDUCTASE DOMAIN-CONTAINING PROTEIN"/>
    <property type="match status" value="1"/>
</dbReference>
<keyword evidence="4" id="KW-0874">Quinone</keyword>
<comment type="similarity">
    <text evidence="2">Belongs to the VKOR family.</text>
</comment>
<keyword evidence="8" id="KW-1015">Disulfide bond</keyword>
<evidence type="ECO:0000256" key="9">
    <source>
        <dbReference type="ARBA" id="ARBA00023284"/>
    </source>
</evidence>
<dbReference type="GO" id="GO:0048038">
    <property type="term" value="F:quinone binding"/>
    <property type="evidence" value="ECO:0007669"/>
    <property type="project" value="UniProtKB-KW"/>
</dbReference>
<evidence type="ECO:0000256" key="7">
    <source>
        <dbReference type="ARBA" id="ARBA00023136"/>
    </source>
</evidence>
<evidence type="ECO:0000256" key="4">
    <source>
        <dbReference type="ARBA" id="ARBA00022719"/>
    </source>
</evidence>
<keyword evidence="6" id="KW-0560">Oxidoreductase</keyword>
<evidence type="ECO:0000256" key="2">
    <source>
        <dbReference type="ARBA" id="ARBA00006214"/>
    </source>
</evidence>
<dbReference type="AlphaFoldDB" id="A0A1G7A0M2"/>
<evidence type="ECO:0000256" key="5">
    <source>
        <dbReference type="ARBA" id="ARBA00022989"/>
    </source>
</evidence>
<dbReference type="STRING" id="265719.SAMN04488509_11731"/>
<accession>A0A1G7A0M2</accession>
<keyword evidence="7 11" id="KW-0472">Membrane</keyword>
<keyword evidence="9" id="KW-0676">Redox-active center</keyword>
<dbReference type="GO" id="GO:0016020">
    <property type="term" value="C:membrane"/>
    <property type="evidence" value="ECO:0007669"/>
    <property type="project" value="UniProtKB-SubCell"/>
</dbReference>
<dbReference type="CDD" id="cd12916">
    <property type="entry name" value="VKOR_1"/>
    <property type="match status" value="1"/>
</dbReference>
<keyword evidence="14" id="KW-1185">Reference proteome</keyword>
<dbReference type="Proteomes" id="UP000199603">
    <property type="component" value="Unassembled WGS sequence"/>
</dbReference>
<dbReference type="SUPFAM" id="SSF52833">
    <property type="entry name" value="Thioredoxin-like"/>
    <property type="match status" value="1"/>
</dbReference>
<dbReference type="GO" id="GO:0016491">
    <property type="term" value="F:oxidoreductase activity"/>
    <property type="evidence" value="ECO:0007669"/>
    <property type="project" value="UniProtKB-KW"/>
</dbReference>
<dbReference type="Pfam" id="PF07884">
    <property type="entry name" value="VKOR"/>
    <property type="match status" value="1"/>
</dbReference>
<dbReference type="EMBL" id="FNAG01000017">
    <property type="protein sequence ID" value="SDE08057.1"/>
    <property type="molecule type" value="Genomic_DNA"/>
</dbReference>
<evidence type="ECO:0000256" key="6">
    <source>
        <dbReference type="ARBA" id="ARBA00023002"/>
    </source>
</evidence>
<sequence>MSRKTRSKPAPRPAQSAAARSAPAPRRPRELALIALSALGLLITAYLSWGALFGSLPAGCAEGSSCAVVQGSVWSRFLGVPVAVWGFATYLVLLFLALSRGKPAARWKRLFSVALVGVAISLYLTLAGLVALQAVCAWCLASQVVILAIFVLVLLERERAAAKPAWGVWIGQHAIVLAAVLGLMHASAMGWIGPREDPRLVALAQHLESTGAKFYGAFWCPVCQQQKQRFGAAQKYLPYVECSPNGRTGPVAFACVSENITNYPTWIIRGQRYSEVLDTDTLAQRSGFRWQPPAE</sequence>
<dbReference type="RefSeq" id="WP_218121267.1">
    <property type="nucleotide sequence ID" value="NZ_FNAG01000017.1"/>
</dbReference>
<comment type="subcellular location">
    <subcellularLocation>
        <location evidence="1">Membrane</location>
        <topology evidence="1">Multi-pass membrane protein</topology>
    </subcellularLocation>
</comment>
<evidence type="ECO:0000256" key="11">
    <source>
        <dbReference type="SAM" id="Phobius"/>
    </source>
</evidence>
<dbReference type="PANTHER" id="PTHR34573">
    <property type="entry name" value="VKC DOMAIN-CONTAINING PROTEIN"/>
    <property type="match status" value="1"/>
</dbReference>
<dbReference type="InterPro" id="IPR044698">
    <property type="entry name" value="VKOR/LTO1"/>
</dbReference>
<feature type="transmembrane region" description="Helical" evidence="11">
    <location>
        <begin position="73"/>
        <end position="98"/>
    </location>
</feature>
<feature type="transmembrane region" description="Helical" evidence="11">
    <location>
        <begin position="110"/>
        <end position="129"/>
    </location>
</feature>
<name>A0A1G7A0M2_9GAMM</name>
<dbReference type="Gene3D" id="1.20.1440.130">
    <property type="entry name" value="VKOR domain"/>
    <property type="match status" value="1"/>
</dbReference>
<keyword evidence="5 11" id="KW-1133">Transmembrane helix</keyword>
<dbReference type="SMART" id="SM00756">
    <property type="entry name" value="VKc"/>
    <property type="match status" value="1"/>
</dbReference>
<dbReference type="InterPro" id="IPR012932">
    <property type="entry name" value="VKOR"/>
</dbReference>
<organism evidence="13 14">
    <name type="scientific">Aquimonas voraii</name>
    <dbReference type="NCBI Taxonomy" id="265719"/>
    <lineage>
        <taxon>Bacteria</taxon>
        <taxon>Pseudomonadati</taxon>
        <taxon>Pseudomonadota</taxon>
        <taxon>Gammaproteobacteria</taxon>
        <taxon>Lysobacterales</taxon>
        <taxon>Lysobacteraceae</taxon>
        <taxon>Aquimonas</taxon>
    </lineage>
</organism>
<feature type="compositionally biased region" description="Low complexity" evidence="10">
    <location>
        <begin position="13"/>
        <end position="24"/>
    </location>
</feature>
<evidence type="ECO:0000256" key="1">
    <source>
        <dbReference type="ARBA" id="ARBA00004141"/>
    </source>
</evidence>
<feature type="domain" description="Vitamin K epoxide reductase" evidence="12">
    <location>
        <begin position="26"/>
        <end position="157"/>
    </location>
</feature>
<keyword evidence="3 11" id="KW-0812">Transmembrane</keyword>
<feature type="transmembrane region" description="Helical" evidence="11">
    <location>
        <begin position="135"/>
        <end position="155"/>
    </location>
</feature>
<feature type="region of interest" description="Disordered" evidence="10">
    <location>
        <begin position="1"/>
        <end position="24"/>
    </location>
</feature>
<protein>
    <submittedName>
        <fullName evidence="13">Uncharacterized membrane protein</fullName>
    </submittedName>
</protein>
<reference evidence="13 14" key="1">
    <citation type="submission" date="2016-10" db="EMBL/GenBank/DDBJ databases">
        <authorList>
            <person name="de Groot N.N."/>
        </authorList>
    </citation>
    <scope>NUCLEOTIDE SEQUENCE [LARGE SCALE GENOMIC DNA]</scope>
    <source>
        <strain evidence="13 14">DSM 16957</strain>
    </source>
</reference>
<proteinExistence type="inferred from homology"/>
<dbReference type="Gene3D" id="3.40.30.10">
    <property type="entry name" value="Glutaredoxin"/>
    <property type="match status" value="1"/>
</dbReference>
<evidence type="ECO:0000313" key="14">
    <source>
        <dbReference type="Proteomes" id="UP000199603"/>
    </source>
</evidence>
<evidence type="ECO:0000313" key="13">
    <source>
        <dbReference type="EMBL" id="SDE08057.1"/>
    </source>
</evidence>
<feature type="transmembrane region" description="Helical" evidence="11">
    <location>
        <begin position="167"/>
        <end position="192"/>
    </location>
</feature>
<dbReference type="InterPro" id="IPR038354">
    <property type="entry name" value="VKOR_sf"/>
</dbReference>
<dbReference type="InterPro" id="IPR036249">
    <property type="entry name" value="Thioredoxin-like_sf"/>
</dbReference>